<proteinExistence type="predicted"/>
<dbReference type="Gene3D" id="3.40.50.150">
    <property type="entry name" value="Vaccinia Virus protein VP39"/>
    <property type="match status" value="1"/>
</dbReference>
<gene>
    <name evidence="1" type="ORF">V6x_11850</name>
</gene>
<sequence length="281" mass="31378">MNPLFEEEFRFNQASRPNWESSQRHRDTVTGYLKQLSSVQGDRLCVLGAGNCNDLDLNQLLQVYDEIHLVDLDQSALEYALEAQNLSEESAVFCHTGDLTGVGEQLAELSRKEDTSQSLLDEVLEELSGSNPLELPGPFDVVCSTCILSQLILQVIHAIGETDPRFEELMQAVRAQHYRTVVDLITPGGSGLIVSDFVSSESAADLKQVPDFQFTQYLSQLLSSRNFFHGVHPGILLAQLQGKSPLAKQVCNLEMLPPWRWDLGMRQYAVAGIRFERIPEA</sequence>
<name>A0A517W8C6_9PLAN</name>
<evidence type="ECO:0000313" key="2">
    <source>
        <dbReference type="Proteomes" id="UP000320722"/>
    </source>
</evidence>
<reference evidence="1 2" key="1">
    <citation type="submission" date="2019-02" db="EMBL/GenBank/DDBJ databases">
        <title>Deep-cultivation of Planctomycetes and their phenomic and genomic characterization uncovers novel biology.</title>
        <authorList>
            <person name="Wiegand S."/>
            <person name="Jogler M."/>
            <person name="Boedeker C."/>
            <person name="Pinto D."/>
            <person name="Vollmers J."/>
            <person name="Rivas-Marin E."/>
            <person name="Kohn T."/>
            <person name="Peeters S.H."/>
            <person name="Heuer A."/>
            <person name="Rast P."/>
            <person name="Oberbeckmann S."/>
            <person name="Bunk B."/>
            <person name="Jeske O."/>
            <person name="Meyerdierks A."/>
            <person name="Storesund J.E."/>
            <person name="Kallscheuer N."/>
            <person name="Luecker S."/>
            <person name="Lage O.M."/>
            <person name="Pohl T."/>
            <person name="Merkel B.J."/>
            <person name="Hornburger P."/>
            <person name="Mueller R.-W."/>
            <person name="Bruemmer F."/>
            <person name="Labrenz M."/>
            <person name="Spormann A.M."/>
            <person name="Op den Camp H."/>
            <person name="Overmann J."/>
            <person name="Amann R."/>
            <person name="Jetten M.S.M."/>
            <person name="Mascher T."/>
            <person name="Medema M.H."/>
            <person name="Devos D.P."/>
            <person name="Kaster A.-K."/>
            <person name="Ovreas L."/>
            <person name="Rohde M."/>
            <person name="Galperin M.Y."/>
            <person name="Jogler C."/>
        </authorList>
    </citation>
    <scope>NUCLEOTIDE SEQUENCE [LARGE SCALE GENOMIC DNA]</scope>
    <source>
        <strain evidence="1 2">V6</strain>
    </source>
</reference>
<evidence type="ECO:0008006" key="3">
    <source>
        <dbReference type="Google" id="ProtNLM"/>
    </source>
</evidence>
<dbReference type="AlphaFoldDB" id="A0A517W8C6"/>
<dbReference type="Proteomes" id="UP000320722">
    <property type="component" value="Chromosome"/>
</dbReference>
<protein>
    <recommendedName>
        <fullName evidence="3">Class I SAM-dependent methyltransferase</fullName>
    </recommendedName>
</protein>
<organism evidence="1 2">
    <name type="scientific">Gimesia chilikensis</name>
    <dbReference type="NCBI Taxonomy" id="2605989"/>
    <lineage>
        <taxon>Bacteria</taxon>
        <taxon>Pseudomonadati</taxon>
        <taxon>Planctomycetota</taxon>
        <taxon>Planctomycetia</taxon>
        <taxon>Planctomycetales</taxon>
        <taxon>Planctomycetaceae</taxon>
        <taxon>Gimesia</taxon>
    </lineage>
</organism>
<dbReference type="RefSeq" id="WP_145037523.1">
    <property type="nucleotide sequence ID" value="NZ_CP036347.1"/>
</dbReference>
<dbReference type="SUPFAM" id="SSF53335">
    <property type="entry name" value="S-adenosyl-L-methionine-dependent methyltransferases"/>
    <property type="match status" value="1"/>
</dbReference>
<accession>A0A517W8C6</accession>
<dbReference type="InterPro" id="IPR029063">
    <property type="entry name" value="SAM-dependent_MTases_sf"/>
</dbReference>
<evidence type="ECO:0000313" key="1">
    <source>
        <dbReference type="EMBL" id="QDU01505.1"/>
    </source>
</evidence>
<dbReference type="EMBL" id="CP036347">
    <property type="protein sequence ID" value="QDU01505.1"/>
    <property type="molecule type" value="Genomic_DNA"/>
</dbReference>